<organism evidence="2 3">
    <name type="scientific">Halopenitus persicus</name>
    <dbReference type="NCBI Taxonomy" id="1048396"/>
    <lineage>
        <taxon>Archaea</taxon>
        <taxon>Methanobacteriati</taxon>
        <taxon>Methanobacteriota</taxon>
        <taxon>Stenosarchaea group</taxon>
        <taxon>Halobacteria</taxon>
        <taxon>Halobacteriales</taxon>
        <taxon>Haloferacaceae</taxon>
        <taxon>Halopenitus</taxon>
    </lineage>
</organism>
<evidence type="ECO:0000313" key="3">
    <source>
        <dbReference type="Proteomes" id="UP000199079"/>
    </source>
</evidence>
<dbReference type="Pfam" id="PF13692">
    <property type="entry name" value="Glyco_trans_1_4"/>
    <property type="match status" value="1"/>
</dbReference>
<keyword evidence="1 2" id="KW-0808">Transferase</keyword>
<sequence>MEILLFDQNTGGHHAAYAGRLVNALSEYGINSDIVASEDSRISEFTDESNIFFINGDTERNLRKLFDIALDREYDAVHILYLDDIVGEMDLIEIDDLYPGSVIATLNGSFFNHFILNEINASILRYGLPISSIIPRGMGFGTALKEYYIQRVVKEGKVDKVLVHSDEAEEYLLNIINSNSTSVIPDPVKSADHNVSKSEARDLIDVDKGGSQLLYFGELRRNKGIKFLLNSLNTYSGPEFRLVIAGSPNDIGRAEVERLIDSIQIPVVSRLEYIEESQMPYYFQASDGIILPYKREFGSRRTSGVFQKACGHNRPVIAPDFGVMGRQTKEYNLGLTFKPESTAHLNQTITEFVKSGEKMYNSDGLERFARDHSFNRLAEKLSKIYQAA</sequence>
<dbReference type="PANTHER" id="PTHR46401">
    <property type="entry name" value="GLYCOSYLTRANSFERASE WBBK-RELATED"/>
    <property type="match status" value="1"/>
</dbReference>
<keyword evidence="3" id="KW-1185">Reference proteome</keyword>
<name>A0A1H3MDF2_9EURY</name>
<accession>A0A1H3MDF2</accession>
<dbReference type="AlphaFoldDB" id="A0A1H3MDF2"/>
<dbReference type="Proteomes" id="UP000199079">
    <property type="component" value="Unassembled WGS sequence"/>
</dbReference>
<dbReference type="RefSeq" id="WP_092734203.1">
    <property type="nucleotide sequence ID" value="NZ_FNPC01000009.1"/>
</dbReference>
<dbReference type="PANTHER" id="PTHR46401:SF2">
    <property type="entry name" value="GLYCOSYLTRANSFERASE WBBK-RELATED"/>
    <property type="match status" value="1"/>
</dbReference>
<dbReference type="SUPFAM" id="SSF53756">
    <property type="entry name" value="UDP-Glycosyltransferase/glycogen phosphorylase"/>
    <property type="match status" value="1"/>
</dbReference>
<reference evidence="3" key="1">
    <citation type="submission" date="2016-10" db="EMBL/GenBank/DDBJ databases">
        <authorList>
            <person name="Varghese N."/>
            <person name="Submissions S."/>
        </authorList>
    </citation>
    <scope>NUCLEOTIDE SEQUENCE [LARGE SCALE GENOMIC DNA]</scope>
    <source>
        <strain evidence="3">DC30,IBRC 10041,KCTC 4046</strain>
    </source>
</reference>
<dbReference type="GO" id="GO:0016757">
    <property type="term" value="F:glycosyltransferase activity"/>
    <property type="evidence" value="ECO:0007669"/>
    <property type="project" value="TreeGrafter"/>
</dbReference>
<protein>
    <submittedName>
        <fullName evidence="2">Glycosyltransferase involved in cell wall bisynthesis</fullName>
    </submittedName>
</protein>
<dbReference type="Gene3D" id="3.40.50.2000">
    <property type="entry name" value="Glycogen Phosphorylase B"/>
    <property type="match status" value="1"/>
</dbReference>
<dbReference type="EMBL" id="FNPC01000009">
    <property type="protein sequence ID" value="SDY74613.1"/>
    <property type="molecule type" value="Genomic_DNA"/>
</dbReference>
<evidence type="ECO:0000256" key="1">
    <source>
        <dbReference type="ARBA" id="ARBA00022679"/>
    </source>
</evidence>
<evidence type="ECO:0000313" key="2">
    <source>
        <dbReference type="EMBL" id="SDY74613.1"/>
    </source>
</evidence>
<dbReference type="OrthoDB" id="132546at2157"/>
<proteinExistence type="predicted"/>
<gene>
    <name evidence="2" type="ORF">SAMN05216564_10950</name>
</gene>